<dbReference type="SUPFAM" id="SSF53448">
    <property type="entry name" value="Nucleotide-diphospho-sugar transferases"/>
    <property type="match status" value="1"/>
</dbReference>
<dbReference type="AlphaFoldDB" id="A0A8H5TVD2"/>
<sequence>MSSKRIRFVFVAVLTTLFFFYLQSQTSQRTSSWLSHVENDVDWSRFAYTQYVTNSQYLCNSLMFFESLKRHGSRPDRVMLVPESMLEPEMVNSSDAYLLNKARDEYNVKLVPITIQTNWAGDATWADSYTKLLAFNQTNYDRVLSIDSDSLLLQAMDELFLLPDAPVAMPRAYWIHPEKVLSSQLMLIQPSEIEFSRIMERVQSVKSGEYDMEIVNQLYGDSALIFPHRRYDLLSGEFRNDKHAHYLGSELETWDPAAAYSEAKLIHFSDWPLPKPWKLMLEEDRLAAQPNCIQTPGGEEDCTARIIWNSLYTNFREKRKKILGQIDIETDCGQLQLLGVFKNNTYLQKNIAEPPIRSKSYPNSLSTPLSPWNLSEYIMNTIKNIVQKLKELPVPQFPTEQYTTGSQTLELIDKANPNRQVVNHSNDVDEDDSVLGENCWPKTRNAIVLEENFWPNIRKHILADDPDAVPMKAICSVCWDEVQVTYISTDDKLDIGLVAPCGHIMCPACWPRKINDPRHGLFECRKCPVCQIALECFICYKACDKVVIPRCGGKAAIKIVPETAPECGRVYRSWCKDCAKPYYQKGDGFWFDNSEEQGTPYIPPRPVKESSYRVL</sequence>
<evidence type="ECO:0000313" key="5">
    <source>
        <dbReference type="Proteomes" id="UP000562682"/>
    </source>
</evidence>
<gene>
    <name evidence="4" type="ORF">FDENT_9364</name>
</gene>
<dbReference type="EMBL" id="JAAOAK010000288">
    <property type="protein sequence ID" value="KAF5676851.1"/>
    <property type="molecule type" value="Genomic_DNA"/>
</dbReference>
<keyword evidence="1" id="KW-0479">Metal-binding</keyword>
<evidence type="ECO:0000313" key="4">
    <source>
        <dbReference type="EMBL" id="KAF5676851.1"/>
    </source>
</evidence>
<protein>
    <submittedName>
        <fullName evidence="4">Alpha n-acetylglucosamine transferase</fullName>
    </submittedName>
</protein>
<keyword evidence="2" id="KW-0732">Signal</keyword>
<evidence type="ECO:0000256" key="1">
    <source>
        <dbReference type="PROSITE-ProRule" id="PRU00175"/>
    </source>
</evidence>
<accession>A0A8H5TVD2</accession>
<reference evidence="4 5" key="1">
    <citation type="submission" date="2020-05" db="EMBL/GenBank/DDBJ databases">
        <title>Identification and distribution of gene clusters putatively required for synthesis of sphingolipid metabolism inhibitors in phylogenetically diverse species of the filamentous fungus Fusarium.</title>
        <authorList>
            <person name="Kim H.-S."/>
            <person name="Busman M."/>
            <person name="Brown D.W."/>
            <person name="Divon H."/>
            <person name="Uhlig S."/>
            <person name="Proctor R.H."/>
        </authorList>
    </citation>
    <scope>NUCLEOTIDE SEQUENCE [LARGE SCALE GENOMIC DNA]</scope>
    <source>
        <strain evidence="4 5">NRRL 25311</strain>
    </source>
</reference>
<organism evidence="4 5">
    <name type="scientific">Fusarium denticulatum</name>
    <dbReference type="NCBI Taxonomy" id="48507"/>
    <lineage>
        <taxon>Eukaryota</taxon>
        <taxon>Fungi</taxon>
        <taxon>Dikarya</taxon>
        <taxon>Ascomycota</taxon>
        <taxon>Pezizomycotina</taxon>
        <taxon>Sordariomycetes</taxon>
        <taxon>Hypocreomycetidae</taxon>
        <taxon>Hypocreales</taxon>
        <taxon>Nectriaceae</taxon>
        <taxon>Fusarium</taxon>
        <taxon>Fusarium fujikuroi species complex</taxon>
    </lineage>
</organism>
<dbReference type="InterPro" id="IPR001841">
    <property type="entry name" value="Znf_RING"/>
</dbReference>
<keyword evidence="4" id="KW-0808">Transferase</keyword>
<keyword evidence="5" id="KW-1185">Reference proteome</keyword>
<feature type="domain" description="RING-type" evidence="3">
    <location>
        <begin position="475"/>
        <end position="531"/>
    </location>
</feature>
<evidence type="ECO:0000256" key="2">
    <source>
        <dbReference type="SAM" id="SignalP"/>
    </source>
</evidence>
<dbReference type="InterPro" id="IPR029044">
    <property type="entry name" value="Nucleotide-diphossugar_trans"/>
</dbReference>
<keyword evidence="1" id="KW-0863">Zinc-finger</keyword>
<proteinExistence type="predicted"/>
<feature type="chain" id="PRO_5034873109" evidence="2">
    <location>
        <begin position="25"/>
        <end position="615"/>
    </location>
</feature>
<feature type="signal peptide" evidence="2">
    <location>
        <begin position="1"/>
        <end position="24"/>
    </location>
</feature>
<evidence type="ECO:0000259" key="3">
    <source>
        <dbReference type="PROSITE" id="PS50089"/>
    </source>
</evidence>
<name>A0A8H5TVD2_9HYPO</name>
<dbReference type="GO" id="GO:0016740">
    <property type="term" value="F:transferase activity"/>
    <property type="evidence" value="ECO:0007669"/>
    <property type="project" value="UniProtKB-KW"/>
</dbReference>
<dbReference type="PANTHER" id="PTHR11183">
    <property type="entry name" value="GLYCOGENIN SUBFAMILY MEMBER"/>
    <property type="match status" value="1"/>
</dbReference>
<dbReference type="CDD" id="cd16449">
    <property type="entry name" value="RING-HC"/>
    <property type="match status" value="1"/>
</dbReference>
<dbReference type="Gene3D" id="3.90.550.10">
    <property type="entry name" value="Spore Coat Polysaccharide Biosynthesis Protein SpsA, Chain A"/>
    <property type="match status" value="1"/>
</dbReference>
<comment type="caution">
    <text evidence="4">The sequence shown here is derived from an EMBL/GenBank/DDBJ whole genome shotgun (WGS) entry which is preliminary data.</text>
</comment>
<keyword evidence="1" id="KW-0862">Zinc</keyword>
<dbReference type="Proteomes" id="UP000562682">
    <property type="component" value="Unassembled WGS sequence"/>
</dbReference>
<dbReference type="InterPro" id="IPR050587">
    <property type="entry name" value="GNT1/Glycosyltrans_8"/>
</dbReference>
<dbReference type="GO" id="GO:0008270">
    <property type="term" value="F:zinc ion binding"/>
    <property type="evidence" value="ECO:0007669"/>
    <property type="project" value="UniProtKB-KW"/>
</dbReference>
<dbReference type="PROSITE" id="PS50089">
    <property type="entry name" value="ZF_RING_2"/>
    <property type="match status" value="1"/>
</dbReference>